<dbReference type="SUPFAM" id="SSF47413">
    <property type="entry name" value="lambda repressor-like DNA-binding domains"/>
    <property type="match status" value="1"/>
</dbReference>
<proteinExistence type="predicted"/>
<gene>
    <name evidence="2" type="ORF">DWQ67_02885</name>
</gene>
<dbReference type="InterPro" id="IPR001387">
    <property type="entry name" value="Cro/C1-type_HTH"/>
</dbReference>
<protein>
    <submittedName>
        <fullName evidence="2">XRE family transcriptional regulator</fullName>
    </submittedName>
</protein>
<keyword evidence="3" id="KW-1185">Reference proteome</keyword>
<evidence type="ECO:0000259" key="1">
    <source>
        <dbReference type="SMART" id="SM00530"/>
    </source>
</evidence>
<dbReference type="Proteomes" id="UP000273119">
    <property type="component" value="Unassembled WGS sequence"/>
</dbReference>
<organism evidence="2 3">
    <name type="scientific">Galactobacter caseinivorans</name>
    <dbReference type="NCBI Taxonomy" id="2676123"/>
    <lineage>
        <taxon>Bacteria</taxon>
        <taxon>Bacillati</taxon>
        <taxon>Actinomycetota</taxon>
        <taxon>Actinomycetes</taxon>
        <taxon>Micrococcales</taxon>
        <taxon>Micrococcaceae</taxon>
        <taxon>Galactobacter</taxon>
    </lineage>
</organism>
<dbReference type="CDD" id="cd00093">
    <property type="entry name" value="HTH_XRE"/>
    <property type="match status" value="1"/>
</dbReference>
<dbReference type="GO" id="GO:0003677">
    <property type="term" value="F:DNA binding"/>
    <property type="evidence" value="ECO:0007669"/>
    <property type="project" value="InterPro"/>
</dbReference>
<dbReference type="Gene3D" id="1.10.260.40">
    <property type="entry name" value="lambda repressor-like DNA-binding domains"/>
    <property type="match status" value="1"/>
</dbReference>
<dbReference type="AlphaFoldDB" id="A0A496PMN2"/>
<dbReference type="InterPro" id="IPR010982">
    <property type="entry name" value="Lambda_DNA-bd_dom_sf"/>
</dbReference>
<evidence type="ECO:0000313" key="2">
    <source>
        <dbReference type="EMBL" id="RKW71791.1"/>
    </source>
</evidence>
<reference evidence="2 3" key="1">
    <citation type="submission" date="2018-07" db="EMBL/GenBank/DDBJ databases">
        <title>Arthrobacter sp. nov., isolated from raw cow's milk with high bacterial count.</title>
        <authorList>
            <person name="Hahne J."/>
            <person name="Isele D."/>
            <person name="Lipski A."/>
        </authorList>
    </citation>
    <scope>NUCLEOTIDE SEQUENCE [LARGE SCALE GENOMIC DNA]</scope>
    <source>
        <strain evidence="2 3">JZ R-183</strain>
    </source>
</reference>
<name>A0A496PMN2_9MICC</name>
<accession>A0A496PMN2</accession>
<dbReference type="SMART" id="SM00530">
    <property type="entry name" value="HTH_XRE"/>
    <property type="match status" value="1"/>
</dbReference>
<feature type="domain" description="HTH cro/C1-type" evidence="1">
    <location>
        <begin position="12"/>
        <end position="67"/>
    </location>
</feature>
<comment type="caution">
    <text evidence="2">The sequence shown here is derived from an EMBL/GenBank/DDBJ whole genome shotgun (WGS) entry which is preliminary data.</text>
</comment>
<evidence type="ECO:0000313" key="3">
    <source>
        <dbReference type="Proteomes" id="UP000273119"/>
    </source>
</evidence>
<sequence length="80" mass="8581">MDHINTKQISDKVASAIARNDRSLASVAEAVGIPKTTFNRKINGRTDFYMGELIAIAVALGVGLDEFVPDNVPMHVRAAA</sequence>
<dbReference type="Pfam" id="PF13443">
    <property type="entry name" value="HTH_26"/>
    <property type="match status" value="1"/>
</dbReference>
<dbReference type="RefSeq" id="WP_121484054.1">
    <property type="nucleotide sequence ID" value="NZ_QQXL01000001.1"/>
</dbReference>
<dbReference type="EMBL" id="QQXL01000001">
    <property type="protein sequence ID" value="RKW71791.1"/>
    <property type="molecule type" value="Genomic_DNA"/>
</dbReference>